<comment type="similarity">
    <text evidence="2">Belongs to the Gram-negative porin family.</text>
</comment>
<evidence type="ECO:0000256" key="4">
    <source>
        <dbReference type="ARBA" id="ARBA00023136"/>
    </source>
</evidence>
<dbReference type="Pfam" id="PF13609">
    <property type="entry name" value="Porin_4"/>
    <property type="match status" value="1"/>
</dbReference>
<reference evidence="7 8" key="1">
    <citation type="submission" date="2023-02" db="EMBL/GenBank/DDBJ databases">
        <title>Vibrio intestini sp. nov., a close relative of Vibrio cholerae isolated from the intestine of Healthy Culter dabryi.</title>
        <authorList>
            <person name="Wu N."/>
        </authorList>
    </citation>
    <scope>NUCLEOTIDE SEQUENCE [LARGE SCALE GENOMIC DNA]</scope>
    <source>
        <strain evidence="7 8">DSL-7</strain>
    </source>
</reference>
<dbReference type="InterPro" id="IPR050298">
    <property type="entry name" value="Gram-neg_bact_OMP"/>
</dbReference>
<dbReference type="InterPro" id="IPR033900">
    <property type="entry name" value="Gram_neg_porin_domain"/>
</dbReference>
<name>A0ABT5UWR2_9VIBR</name>
<evidence type="ECO:0000256" key="1">
    <source>
        <dbReference type="ARBA" id="ARBA00004571"/>
    </source>
</evidence>
<protein>
    <submittedName>
        <fullName evidence="7">Porin</fullName>
    </submittedName>
</protein>
<dbReference type="RefSeq" id="WP_274721622.1">
    <property type="nucleotide sequence ID" value="NZ_JARBFT010000002.1"/>
</dbReference>
<dbReference type="SUPFAM" id="SSF56935">
    <property type="entry name" value="Porins"/>
    <property type="match status" value="1"/>
</dbReference>
<dbReference type="InterPro" id="IPR001897">
    <property type="entry name" value="Porin_gammaproteobac"/>
</dbReference>
<evidence type="ECO:0000256" key="5">
    <source>
        <dbReference type="SAM" id="SignalP"/>
    </source>
</evidence>
<feature type="chain" id="PRO_5045093447" evidence="5">
    <location>
        <begin position="22"/>
        <end position="324"/>
    </location>
</feature>
<feature type="domain" description="Porin" evidence="6">
    <location>
        <begin position="7"/>
        <end position="297"/>
    </location>
</feature>
<evidence type="ECO:0000313" key="8">
    <source>
        <dbReference type="Proteomes" id="UP001216189"/>
    </source>
</evidence>
<dbReference type="Proteomes" id="UP001216189">
    <property type="component" value="Unassembled WGS sequence"/>
</dbReference>
<evidence type="ECO:0000259" key="6">
    <source>
        <dbReference type="Pfam" id="PF13609"/>
    </source>
</evidence>
<keyword evidence="4" id="KW-0472">Membrane</keyword>
<feature type="signal peptide" evidence="5">
    <location>
        <begin position="1"/>
        <end position="21"/>
    </location>
</feature>
<dbReference type="EMBL" id="JARBFT010000002">
    <property type="protein sequence ID" value="MDE1513877.1"/>
    <property type="molecule type" value="Genomic_DNA"/>
</dbReference>
<comment type="caution">
    <text evidence="7">The sequence shown here is derived from an EMBL/GenBank/DDBJ whole genome shotgun (WGS) entry which is preliminary data.</text>
</comment>
<keyword evidence="8" id="KW-1185">Reference proteome</keyword>
<dbReference type="PRINTS" id="PR00183">
    <property type="entry name" value="ECOLIPORIN"/>
</dbReference>
<comment type="subcellular location">
    <subcellularLocation>
        <location evidence="1">Cell outer membrane</location>
        <topology evidence="1">Multi-pass membrane protein</topology>
    </subcellularLocation>
</comment>
<dbReference type="Gene3D" id="2.40.160.10">
    <property type="entry name" value="Porin"/>
    <property type="match status" value="1"/>
</dbReference>
<dbReference type="CDD" id="cd00342">
    <property type="entry name" value="gram_neg_porins"/>
    <property type="match status" value="1"/>
</dbReference>
<gene>
    <name evidence="7" type="ORF">PUN32_02475</name>
</gene>
<evidence type="ECO:0000256" key="2">
    <source>
        <dbReference type="ARBA" id="ARBA00007539"/>
    </source>
</evidence>
<dbReference type="PANTHER" id="PTHR34501:SF2">
    <property type="entry name" value="OUTER MEMBRANE PORIN F-RELATED"/>
    <property type="match status" value="1"/>
</dbReference>
<accession>A0ABT5UWR2</accession>
<organism evidence="7 8">
    <name type="scientific">Vibrio chanodichtyis</name>
    <dbReference type="NCBI Taxonomy" id="3027932"/>
    <lineage>
        <taxon>Bacteria</taxon>
        <taxon>Pseudomonadati</taxon>
        <taxon>Pseudomonadota</taxon>
        <taxon>Gammaproteobacteria</taxon>
        <taxon>Vibrionales</taxon>
        <taxon>Vibrionaceae</taxon>
        <taxon>Vibrio</taxon>
    </lineage>
</organism>
<dbReference type="InterPro" id="IPR023614">
    <property type="entry name" value="Porin_dom_sf"/>
</dbReference>
<proteinExistence type="inferred from homology"/>
<keyword evidence="3 5" id="KW-0732">Signal</keyword>
<evidence type="ECO:0000256" key="3">
    <source>
        <dbReference type="ARBA" id="ARBA00022729"/>
    </source>
</evidence>
<dbReference type="PANTHER" id="PTHR34501">
    <property type="entry name" value="PROTEIN YDDL-RELATED"/>
    <property type="match status" value="1"/>
</dbReference>
<sequence>MKKTAIAVAILSAVVSGSSLAATVYSKDGTELKVGGRVEFRGDFIGDEKGKEIDGTMADKTRARLNLAGTTDIGENLQAFAFYEAEQSTGASTFTNRYMYGGVKSNFGAFSVGKQNSAAVVISDFTDITNFSGVQQVIDAAKDKRDSTFAYRGDFDALKLQATYTASSDESKDLMGISAVYALPMGLNLGVAYSTGENGKDEGDQSQILAGLGYKADNLYLAATYSTGDYDDKAKKEFTAYELVAQYNITKPLSLAVLYTFKENDTNGATTDVTDGIELMANYRFNSNFRTYVSYYLNQLDEVKTDGKTTAGEDTLRLGLRYDF</sequence>
<evidence type="ECO:0000313" key="7">
    <source>
        <dbReference type="EMBL" id="MDE1513877.1"/>
    </source>
</evidence>